<dbReference type="Proteomes" id="UP001602119">
    <property type="component" value="Unassembled WGS sequence"/>
</dbReference>
<organism evidence="1 2">
    <name type="scientific">Microtetraspora fusca</name>
    <dbReference type="NCBI Taxonomy" id="1997"/>
    <lineage>
        <taxon>Bacteria</taxon>
        <taxon>Bacillati</taxon>
        <taxon>Actinomycetota</taxon>
        <taxon>Actinomycetes</taxon>
        <taxon>Streptosporangiales</taxon>
        <taxon>Streptosporangiaceae</taxon>
        <taxon>Microtetraspora</taxon>
    </lineage>
</organism>
<accession>A0ABW6VGY3</accession>
<evidence type="ECO:0000313" key="1">
    <source>
        <dbReference type="EMBL" id="MFF4778625.1"/>
    </source>
</evidence>
<dbReference type="Gene3D" id="3.20.80.10">
    <property type="entry name" value="Regulatory factor, effector binding domain"/>
    <property type="match status" value="1"/>
</dbReference>
<dbReference type="EMBL" id="JBIAXI010000034">
    <property type="protein sequence ID" value="MFF4778625.1"/>
    <property type="molecule type" value="Genomic_DNA"/>
</dbReference>
<keyword evidence="2" id="KW-1185">Reference proteome</keyword>
<protein>
    <recommendedName>
        <fullName evidence="3">GyrI-like small molecule binding domain-containing protein</fullName>
    </recommendedName>
</protein>
<reference evidence="1 2" key="1">
    <citation type="submission" date="2024-10" db="EMBL/GenBank/DDBJ databases">
        <title>The Natural Products Discovery Center: Release of the First 8490 Sequenced Strains for Exploring Actinobacteria Biosynthetic Diversity.</title>
        <authorList>
            <person name="Kalkreuter E."/>
            <person name="Kautsar S.A."/>
            <person name="Yang D."/>
            <person name="Bader C.D."/>
            <person name="Teijaro C.N."/>
            <person name="Fluegel L."/>
            <person name="Davis C.M."/>
            <person name="Simpson J.R."/>
            <person name="Lauterbach L."/>
            <person name="Steele A.D."/>
            <person name="Gui C."/>
            <person name="Meng S."/>
            <person name="Li G."/>
            <person name="Viehrig K."/>
            <person name="Ye F."/>
            <person name="Su P."/>
            <person name="Kiefer A.F."/>
            <person name="Nichols A."/>
            <person name="Cepeda A.J."/>
            <person name="Yan W."/>
            <person name="Fan B."/>
            <person name="Jiang Y."/>
            <person name="Adhikari A."/>
            <person name="Zheng C.-J."/>
            <person name="Schuster L."/>
            <person name="Cowan T.M."/>
            <person name="Smanski M.J."/>
            <person name="Chevrette M.G."/>
            <person name="De Carvalho L.P.S."/>
            <person name="Shen B."/>
        </authorList>
    </citation>
    <scope>NUCLEOTIDE SEQUENCE [LARGE SCALE GENOMIC DNA]</scope>
    <source>
        <strain evidence="1 2">NPDC001281</strain>
    </source>
</reference>
<comment type="caution">
    <text evidence="1">The sequence shown here is derived from an EMBL/GenBank/DDBJ whole genome shotgun (WGS) entry which is preliminary data.</text>
</comment>
<dbReference type="InterPro" id="IPR011256">
    <property type="entry name" value="Reg_factor_effector_dom_sf"/>
</dbReference>
<gene>
    <name evidence="1" type="ORF">ACFY05_37955</name>
</gene>
<name>A0ABW6VGY3_MICFU</name>
<sequence length="74" mass="8147">METDSGCRYVRRAQAGQAPSIGPLRSPDEPAWPVMEEFMAEHGLVANGPHHEIYLSALDDPAPRTVLRQPVRPA</sequence>
<proteinExistence type="predicted"/>
<dbReference type="RefSeq" id="WP_066943508.1">
    <property type="nucleotide sequence ID" value="NZ_BBYK01000053.1"/>
</dbReference>
<evidence type="ECO:0008006" key="3">
    <source>
        <dbReference type="Google" id="ProtNLM"/>
    </source>
</evidence>
<evidence type="ECO:0000313" key="2">
    <source>
        <dbReference type="Proteomes" id="UP001602119"/>
    </source>
</evidence>